<proteinExistence type="predicted"/>
<feature type="compositionally biased region" description="Basic and acidic residues" evidence="1">
    <location>
        <begin position="79"/>
        <end position="92"/>
    </location>
</feature>
<name>A0A922EDL8_CARIL</name>
<feature type="region of interest" description="Disordered" evidence="1">
    <location>
        <begin position="107"/>
        <end position="145"/>
    </location>
</feature>
<comment type="caution">
    <text evidence="2">The sequence shown here is derived from an EMBL/GenBank/DDBJ whole genome shotgun (WGS) entry which is preliminary data.</text>
</comment>
<reference evidence="2" key="1">
    <citation type="submission" date="2021-01" db="EMBL/GenBank/DDBJ databases">
        <authorList>
            <person name="Lovell J.T."/>
            <person name="Bentley N."/>
            <person name="Bhattarai G."/>
            <person name="Jenkins J.W."/>
            <person name="Sreedasyam A."/>
            <person name="Alarcon Y."/>
            <person name="Bock C."/>
            <person name="Boston L."/>
            <person name="Carlson J."/>
            <person name="Cervantes K."/>
            <person name="Clermont K."/>
            <person name="Krom N."/>
            <person name="Kubenka K."/>
            <person name="Mamidi S."/>
            <person name="Mattison C."/>
            <person name="Monteros M."/>
            <person name="Pisani C."/>
            <person name="Plott C."/>
            <person name="Rajasekar S."/>
            <person name="Rhein H.S."/>
            <person name="Rohla C."/>
            <person name="Song M."/>
            <person name="Hilaire R.S."/>
            <person name="Shu S."/>
            <person name="Wells L."/>
            <person name="Wang X."/>
            <person name="Webber J."/>
            <person name="Heerema R.J."/>
            <person name="Klein P."/>
            <person name="Conner P."/>
            <person name="Grauke L."/>
            <person name="Grimwood J."/>
            <person name="Schmutz J."/>
            <person name="Randall J.J."/>
        </authorList>
    </citation>
    <scope>NUCLEOTIDE SEQUENCE</scope>
    <source>
        <tissue evidence="2">Leaf</tissue>
    </source>
</reference>
<organism evidence="2 3">
    <name type="scientific">Carya illinoinensis</name>
    <name type="common">Pecan</name>
    <dbReference type="NCBI Taxonomy" id="32201"/>
    <lineage>
        <taxon>Eukaryota</taxon>
        <taxon>Viridiplantae</taxon>
        <taxon>Streptophyta</taxon>
        <taxon>Embryophyta</taxon>
        <taxon>Tracheophyta</taxon>
        <taxon>Spermatophyta</taxon>
        <taxon>Magnoliopsida</taxon>
        <taxon>eudicotyledons</taxon>
        <taxon>Gunneridae</taxon>
        <taxon>Pentapetalae</taxon>
        <taxon>rosids</taxon>
        <taxon>fabids</taxon>
        <taxon>Fagales</taxon>
        <taxon>Juglandaceae</taxon>
        <taxon>Carya</taxon>
    </lineage>
</organism>
<sequence>MLGRDSWTQQGAALGIFYSGFFVWSSTRVVDAFSSRRKAAGRCWNSRTLKRSINLQKEHHSDSHMQNTCTQVQQPGHMDSQHSHNHHSDHAGRLTHSAGSTLKTAVHMQPAGQKHMHDSQHNHHSDNMDSKTHSHDNHTYSSAIK</sequence>
<evidence type="ECO:0000256" key="1">
    <source>
        <dbReference type="SAM" id="MobiDB-lite"/>
    </source>
</evidence>
<dbReference type="Proteomes" id="UP000811246">
    <property type="component" value="Chromosome 8"/>
</dbReference>
<dbReference type="AlphaFoldDB" id="A0A922EDL8"/>
<accession>A0A922EDL8</accession>
<evidence type="ECO:0000313" key="2">
    <source>
        <dbReference type="EMBL" id="KAG6700677.1"/>
    </source>
</evidence>
<feature type="compositionally biased region" description="Basic and acidic residues" evidence="1">
    <location>
        <begin position="115"/>
        <end position="138"/>
    </location>
</feature>
<dbReference type="EMBL" id="CM031832">
    <property type="protein sequence ID" value="KAG6700677.1"/>
    <property type="molecule type" value="Genomic_DNA"/>
</dbReference>
<gene>
    <name evidence="2" type="ORF">I3842_08G124000</name>
</gene>
<protein>
    <submittedName>
        <fullName evidence="2">Uncharacterized protein</fullName>
    </submittedName>
</protein>
<evidence type="ECO:0000313" key="3">
    <source>
        <dbReference type="Proteomes" id="UP000811246"/>
    </source>
</evidence>
<feature type="region of interest" description="Disordered" evidence="1">
    <location>
        <begin position="73"/>
        <end position="94"/>
    </location>
</feature>